<protein>
    <submittedName>
        <fullName evidence="5">ABC transporter substrate-binding protein</fullName>
    </submittedName>
</protein>
<dbReference type="EMBL" id="JBHTAJ010000098">
    <property type="protein sequence ID" value="MFC7184361.1"/>
    <property type="molecule type" value="Genomic_DNA"/>
</dbReference>
<dbReference type="Pfam" id="PF13458">
    <property type="entry name" value="Peripla_BP_6"/>
    <property type="match status" value="1"/>
</dbReference>
<gene>
    <name evidence="5" type="ORF">ACFQMG_32890</name>
</gene>
<dbReference type="RefSeq" id="WP_380232728.1">
    <property type="nucleotide sequence ID" value="NZ_JBHSVH010000002.1"/>
</dbReference>
<reference evidence="6" key="1">
    <citation type="journal article" date="2019" name="Int. J. Syst. Evol. Microbiol.">
        <title>The Global Catalogue of Microorganisms (GCM) 10K type strain sequencing project: providing services to taxonomists for standard genome sequencing and annotation.</title>
        <authorList>
            <consortium name="The Broad Institute Genomics Platform"/>
            <consortium name="The Broad Institute Genome Sequencing Center for Infectious Disease"/>
            <person name="Wu L."/>
            <person name="Ma J."/>
        </authorList>
    </citation>
    <scope>NUCLEOTIDE SEQUENCE [LARGE SCALE GENOMIC DNA]</scope>
    <source>
        <strain evidence="6">CGMCC 1.12859</strain>
    </source>
</reference>
<sequence length="419" mass="43007">MNRQHTRAAVALAAALLVSLTACSTKGTTTSTDANGGVRTGPGVTDSTITLGELTDLSGPGAALGKSSLQAQQLYLDKVNAAGGICGRRLKLLTRDHGYDVQKAVGAYAEIQPQIAAMAQLLGSGQTTALLDTIEKDKLLTFVGGNSASLLGHPHVQLVGTTYGIEMVNGIDFLVRTAKLAPGDKVGIVHQDGDFGANSLAGARFATQKAGLQLVEQTVKPTDKDMTPQVTALAAAGVKAVLFAGTPGQTASLVGVAAATGLKVPVLANSPAFVPELLATPVKPALEKMLYISAAQPALNSPIPGVAQLVADYQQKYPNQPLNGAAELGAVNAKLLTDTLKAACQAKDLSREGITTALRTLKQFDNGLGSTQDYSDPAKPPTRKTYILQPADGIPGGLKTIQDAAEAPALAEYLAKANG</sequence>
<dbReference type="Proteomes" id="UP001596435">
    <property type="component" value="Unassembled WGS sequence"/>
</dbReference>
<comment type="caution">
    <text evidence="5">The sequence shown here is derived from an EMBL/GenBank/DDBJ whole genome shotgun (WGS) entry which is preliminary data.</text>
</comment>
<dbReference type="PANTHER" id="PTHR47235:SF1">
    <property type="entry name" value="BLR6548 PROTEIN"/>
    <property type="match status" value="1"/>
</dbReference>
<feature type="domain" description="Leucine-binding protein" evidence="4">
    <location>
        <begin position="48"/>
        <end position="390"/>
    </location>
</feature>
<evidence type="ECO:0000256" key="1">
    <source>
        <dbReference type="ARBA" id="ARBA00010062"/>
    </source>
</evidence>
<evidence type="ECO:0000313" key="5">
    <source>
        <dbReference type="EMBL" id="MFC7184361.1"/>
    </source>
</evidence>
<evidence type="ECO:0000256" key="2">
    <source>
        <dbReference type="ARBA" id="ARBA00022729"/>
    </source>
</evidence>
<dbReference type="Gene3D" id="3.40.50.2300">
    <property type="match status" value="2"/>
</dbReference>
<dbReference type="InterPro" id="IPR028082">
    <property type="entry name" value="Peripla_BP_I"/>
</dbReference>
<organism evidence="5 6">
    <name type="scientific">Kitasatospora paranensis</name>
    <dbReference type="NCBI Taxonomy" id="258053"/>
    <lineage>
        <taxon>Bacteria</taxon>
        <taxon>Bacillati</taxon>
        <taxon>Actinomycetota</taxon>
        <taxon>Actinomycetes</taxon>
        <taxon>Kitasatosporales</taxon>
        <taxon>Streptomycetaceae</taxon>
        <taxon>Kitasatospora</taxon>
    </lineage>
</organism>
<keyword evidence="2 3" id="KW-0732">Signal</keyword>
<evidence type="ECO:0000313" key="6">
    <source>
        <dbReference type="Proteomes" id="UP001596435"/>
    </source>
</evidence>
<feature type="signal peptide" evidence="3">
    <location>
        <begin position="1"/>
        <end position="24"/>
    </location>
</feature>
<dbReference type="PROSITE" id="PS51257">
    <property type="entry name" value="PROKAR_LIPOPROTEIN"/>
    <property type="match status" value="1"/>
</dbReference>
<feature type="chain" id="PRO_5047226155" evidence="3">
    <location>
        <begin position="25"/>
        <end position="419"/>
    </location>
</feature>
<dbReference type="InterPro" id="IPR028081">
    <property type="entry name" value="Leu-bd"/>
</dbReference>
<evidence type="ECO:0000256" key="3">
    <source>
        <dbReference type="SAM" id="SignalP"/>
    </source>
</evidence>
<keyword evidence="6" id="KW-1185">Reference proteome</keyword>
<comment type="similarity">
    <text evidence="1">Belongs to the leucine-binding protein family.</text>
</comment>
<proteinExistence type="inferred from homology"/>
<evidence type="ECO:0000259" key="4">
    <source>
        <dbReference type="Pfam" id="PF13458"/>
    </source>
</evidence>
<name>A0ABW2G8M9_9ACTN</name>
<dbReference type="CDD" id="cd06343">
    <property type="entry name" value="PBP1_ABC_ligand_binding-like"/>
    <property type="match status" value="1"/>
</dbReference>
<accession>A0ABW2G8M9</accession>
<dbReference type="SUPFAM" id="SSF53822">
    <property type="entry name" value="Periplasmic binding protein-like I"/>
    <property type="match status" value="1"/>
</dbReference>
<dbReference type="PANTHER" id="PTHR47235">
    <property type="entry name" value="BLR6548 PROTEIN"/>
    <property type="match status" value="1"/>
</dbReference>